<accession>A0A4D6NSW1</accession>
<dbReference type="Proteomes" id="UP000501690">
    <property type="component" value="Linkage Group LG11"/>
</dbReference>
<evidence type="ECO:0000256" key="1">
    <source>
        <dbReference type="SAM" id="Phobius"/>
    </source>
</evidence>
<gene>
    <name evidence="2" type="ORF">DEO72_LG11g3755</name>
</gene>
<evidence type="ECO:0000313" key="2">
    <source>
        <dbReference type="EMBL" id="QCE16736.1"/>
    </source>
</evidence>
<keyword evidence="1" id="KW-0472">Membrane</keyword>
<dbReference type="AlphaFoldDB" id="A0A4D6NSW1"/>
<feature type="transmembrane region" description="Helical" evidence="1">
    <location>
        <begin position="134"/>
        <end position="155"/>
    </location>
</feature>
<sequence length="181" mass="20688">MITRSNLAEQLREYQIRSKHDWASVSFFSSTSSNITTSSFRKLLESSMIINQYMLVEVGKGGCGGFCNMGTYYFSLLGVFGSLSVLQAHPTCFYFSLHHNPIAFMHENYKASKTRKEKETKDASSIVNVKRHQVLTFVIFLFSYILTVAVSTSLVDYISWLVDYRGNRLTDSGFYTHSRLH</sequence>
<protein>
    <submittedName>
        <fullName evidence="2">Uncharacterized protein</fullName>
    </submittedName>
</protein>
<keyword evidence="1" id="KW-1133">Transmembrane helix</keyword>
<keyword evidence="3" id="KW-1185">Reference proteome</keyword>
<keyword evidence="1" id="KW-0812">Transmembrane</keyword>
<dbReference type="EMBL" id="CP039355">
    <property type="protein sequence ID" value="QCE16736.1"/>
    <property type="molecule type" value="Genomic_DNA"/>
</dbReference>
<reference evidence="2 3" key="1">
    <citation type="submission" date="2019-04" db="EMBL/GenBank/DDBJ databases">
        <title>An improved genome assembly and genetic linkage map for asparagus bean, Vigna unguiculata ssp. sesquipedialis.</title>
        <authorList>
            <person name="Xia Q."/>
            <person name="Zhang R."/>
            <person name="Dong Y."/>
        </authorList>
    </citation>
    <scope>NUCLEOTIDE SEQUENCE [LARGE SCALE GENOMIC DNA]</scope>
    <source>
        <tissue evidence="2">Leaf</tissue>
    </source>
</reference>
<dbReference type="PANTHER" id="PTHR34936:SF7">
    <property type="entry name" value="NADH-UBIQUINONE OXIDOREDUCTASE CHAIN 5"/>
    <property type="match status" value="1"/>
</dbReference>
<proteinExistence type="predicted"/>
<dbReference type="PANTHER" id="PTHR34936">
    <property type="entry name" value="EXPRESSED PROTEIN"/>
    <property type="match status" value="1"/>
</dbReference>
<evidence type="ECO:0000313" key="3">
    <source>
        <dbReference type="Proteomes" id="UP000501690"/>
    </source>
</evidence>
<name>A0A4D6NSW1_VIGUN</name>
<organism evidence="2 3">
    <name type="scientific">Vigna unguiculata</name>
    <name type="common">Cowpea</name>
    <dbReference type="NCBI Taxonomy" id="3917"/>
    <lineage>
        <taxon>Eukaryota</taxon>
        <taxon>Viridiplantae</taxon>
        <taxon>Streptophyta</taxon>
        <taxon>Embryophyta</taxon>
        <taxon>Tracheophyta</taxon>
        <taxon>Spermatophyta</taxon>
        <taxon>Magnoliopsida</taxon>
        <taxon>eudicotyledons</taxon>
        <taxon>Gunneridae</taxon>
        <taxon>Pentapetalae</taxon>
        <taxon>rosids</taxon>
        <taxon>fabids</taxon>
        <taxon>Fabales</taxon>
        <taxon>Fabaceae</taxon>
        <taxon>Papilionoideae</taxon>
        <taxon>50 kb inversion clade</taxon>
        <taxon>NPAAA clade</taxon>
        <taxon>indigoferoid/millettioid clade</taxon>
        <taxon>Phaseoleae</taxon>
        <taxon>Vigna</taxon>
    </lineage>
</organism>